<organism evidence="2 3">
    <name type="scientific">Christiangramia crocea</name>
    <dbReference type="NCBI Taxonomy" id="2904124"/>
    <lineage>
        <taxon>Bacteria</taxon>
        <taxon>Pseudomonadati</taxon>
        <taxon>Bacteroidota</taxon>
        <taxon>Flavobacteriia</taxon>
        <taxon>Flavobacteriales</taxon>
        <taxon>Flavobacteriaceae</taxon>
        <taxon>Christiangramia</taxon>
    </lineage>
</organism>
<feature type="transmembrane region" description="Helical" evidence="1">
    <location>
        <begin position="12"/>
        <end position="32"/>
    </location>
</feature>
<evidence type="ECO:0000313" key="3">
    <source>
        <dbReference type="Proteomes" id="UP001139344"/>
    </source>
</evidence>
<name>A0A9X2A7B7_9FLAO</name>
<keyword evidence="1" id="KW-0812">Transmembrane</keyword>
<protein>
    <recommendedName>
        <fullName evidence="4">ATP synthase protein I2</fullName>
    </recommendedName>
</protein>
<feature type="transmembrane region" description="Helical" evidence="1">
    <location>
        <begin position="103"/>
        <end position="122"/>
    </location>
</feature>
<proteinExistence type="predicted"/>
<sequence length="128" mass="15219">MMKDKLIPFLRFFIPFSLLLFGIQFVLVDYIFETDLYYNTISIYGFHVIATFLIYVFLIYVHNTFRDKTGFAFMGCSLFKMLAAVLFLLPMMLSDTQNPFQDMIAFFVPYFLFLIFETIYAVRLINIK</sequence>
<keyword evidence="1" id="KW-1133">Transmembrane helix</keyword>
<dbReference type="AlphaFoldDB" id="A0A9X2A7B7"/>
<reference evidence="2" key="1">
    <citation type="submission" date="2021-12" db="EMBL/GenBank/DDBJ databases">
        <title>Description of Gramella crocea sp. nov., a new bacterium isolated from activated sludge.</title>
        <authorList>
            <person name="Zhang X."/>
        </authorList>
    </citation>
    <scope>NUCLEOTIDE SEQUENCE</scope>
    <source>
        <strain evidence="2">YB25</strain>
    </source>
</reference>
<dbReference type="RefSeq" id="WP_240097587.1">
    <property type="nucleotide sequence ID" value="NZ_JAJSON010000016.1"/>
</dbReference>
<evidence type="ECO:0000256" key="1">
    <source>
        <dbReference type="SAM" id="Phobius"/>
    </source>
</evidence>
<keyword evidence="1" id="KW-0472">Membrane</keyword>
<comment type="caution">
    <text evidence="2">The sequence shown here is derived from an EMBL/GenBank/DDBJ whole genome shotgun (WGS) entry which is preliminary data.</text>
</comment>
<keyword evidence="3" id="KW-1185">Reference proteome</keyword>
<feature type="transmembrane region" description="Helical" evidence="1">
    <location>
        <begin position="71"/>
        <end position="91"/>
    </location>
</feature>
<gene>
    <name evidence="2" type="ORF">LU635_07020</name>
</gene>
<dbReference type="Proteomes" id="UP001139344">
    <property type="component" value="Unassembled WGS sequence"/>
</dbReference>
<accession>A0A9X2A7B7</accession>
<feature type="transmembrane region" description="Helical" evidence="1">
    <location>
        <begin position="38"/>
        <end position="59"/>
    </location>
</feature>
<dbReference type="EMBL" id="JAJSON010000016">
    <property type="protein sequence ID" value="MCG9971387.1"/>
    <property type="molecule type" value="Genomic_DNA"/>
</dbReference>
<evidence type="ECO:0008006" key="4">
    <source>
        <dbReference type="Google" id="ProtNLM"/>
    </source>
</evidence>
<evidence type="ECO:0000313" key="2">
    <source>
        <dbReference type="EMBL" id="MCG9971387.1"/>
    </source>
</evidence>